<comment type="caution">
    <text evidence="1">The sequence shown here is derived from an EMBL/GenBank/DDBJ whole genome shotgun (WGS) entry which is preliminary data.</text>
</comment>
<organism evidence="1 2">
    <name type="scientific">Aspergillus kawachii</name>
    <name type="common">White koji mold</name>
    <name type="synonym">Aspergillus awamori var. kawachi</name>
    <dbReference type="NCBI Taxonomy" id="1069201"/>
    <lineage>
        <taxon>Eukaryota</taxon>
        <taxon>Fungi</taxon>
        <taxon>Dikarya</taxon>
        <taxon>Ascomycota</taxon>
        <taxon>Pezizomycotina</taxon>
        <taxon>Eurotiomycetes</taxon>
        <taxon>Eurotiomycetidae</taxon>
        <taxon>Eurotiales</taxon>
        <taxon>Aspergillaceae</taxon>
        <taxon>Aspergillus</taxon>
        <taxon>Aspergillus subgen. Circumdati</taxon>
    </lineage>
</organism>
<evidence type="ECO:0000313" key="1">
    <source>
        <dbReference type="EMBL" id="GAT18648.1"/>
    </source>
</evidence>
<evidence type="ECO:0000313" key="2">
    <source>
        <dbReference type="Proteomes" id="UP000075230"/>
    </source>
</evidence>
<dbReference type="Proteomes" id="UP000075230">
    <property type="component" value="Unassembled WGS sequence"/>
</dbReference>
<protein>
    <submittedName>
        <fullName evidence="1">Uncharacterized protein</fullName>
    </submittedName>
</protein>
<reference evidence="2" key="2">
    <citation type="submission" date="2016-02" db="EMBL/GenBank/DDBJ databases">
        <title>Genome sequencing of Aspergillus luchuensis NBRC 4314.</title>
        <authorList>
            <person name="Yamada O."/>
        </authorList>
    </citation>
    <scope>NUCLEOTIDE SEQUENCE [LARGE SCALE GENOMIC DNA]</scope>
    <source>
        <strain evidence="2">RIB 2604</strain>
    </source>
</reference>
<accession>A0A146EX88</accession>
<proteinExistence type="predicted"/>
<dbReference type="EMBL" id="BCWF01000001">
    <property type="protein sequence ID" value="GAT18648.1"/>
    <property type="molecule type" value="Genomic_DNA"/>
</dbReference>
<dbReference type="AlphaFoldDB" id="A0A146EX88"/>
<reference evidence="1 2" key="1">
    <citation type="journal article" date="2016" name="DNA Res.">
        <title>Genome sequence of Aspergillus luchuensis NBRC 4314.</title>
        <authorList>
            <person name="Yamada O."/>
            <person name="Machida M."/>
            <person name="Hosoyama A."/>
            <person name="Goto M."/>
            <person name="Takahashi T."/>
            <person name="Futagami T."/>
            <person name="Yamagata Y."/>
            <person name="Takeuchi M."/>
            <person name="Kobayashi T."/>
            <person name="Koike H."/>
            <person name="Abe K."/>
            <person name="Asai K."/>
            <person name="Arita M."/>
            <person name="Fujita N."/>
            <person name="Fukuda K."/>
            <person name="Higa K."/>
            <person name="Horikawa H."/>
            <person name="Ishikawa T."/>
            <person name="Jinno K."/>
            <person name="Kato Y."/>
            <person name="Kirimura K."/>
            <person name="Mizutani O."/>
            <person name="Nakasone K."/>
            <person name="Sano M."/>
            <person name="Shiraishi Y."/>
            <person name="Tsukahara M."/>
            <person name="Gomi K."/>
        </authorList>
    </citation>
    <scope>NUCLEOTIDE SEQUENCE [LARGE SCALE GENOMIC DNA]</scope>
    <source>
        <strain evidence="1 2">RIB 2604</strain>
    </source>
</reference>
<sequence length="35" mass="4279">MDRHFDIEGPSKLLLCRSWEHLKKSKTQEHDDLRE</sequence>
<gene>
    <name evidence="1" type="ORF">RIB2604_00101420</name>
</gene>
<name>A0A146EX88_ASPKA</name>